<evidence type="ECO:0000313" key="3">
    <source>
        <dbReference type="Proteomes" id="UP000202440"/>
    </source>
</evidence>
<dbReference type="OrthoDB" id="6192625at2"/>
<feature type="signal peptide" evidence="1">
    <location>
        <begin position="1"/>
        <end position="18"/>
    </location>
</feature>
<dbReference type="GO" id="GO:0016788">
    <property type="term" value="F:hydrolase activity, acting on ester bonds"/>
    <property type="evidence" value="ECO:0007669"/>
    <property type="project" value="UniProtKB-ARBA"/>
</dbReference>
<reference evidence="2 3" key="1">
    <citation type="submission" date="2017-07" db="EMBL/GenBank/DDBJ databases">
        <title>Annotated genome sequence of Bacterioplanes sanyensis isolated from Red Sea.</title>
        <authorList>
            <person name="Rehman Z.U."/>
        </authorList>
    </citation>
    <scope>NUCLEOTIDE SEQUENCE [LARGE SCALE GENOMIC DNA]</scope>
    <source>
        <strain evidence="2 3">NV9</strain>
    </source>
</reference>
<organism evidence="2 3">
    <name type="scientific">Bacterioplanes sanyensis</name>
    <dbReference type="NCBI Taxonomy" id="1249553"/>
    <lineage>
        <taxon>Bacteria</taxon>
        <taxon>Pseudomonadati</taxon>
        <taxon>Pseudomonadota</taxon>
        <taxon>Gammaproteobacteria</taxon>
        <taxon>Oceanospirillales</taxon>
        <taxon>Oceanospirillaceae</taxon>
        <taxon>Bacterioplanes</taxon>
    </lineage>
</organism>
<keyword evidence="1" id="KW-0732">Signal</keyword>
<dbReference type="Proteomes" id="UP000202440">
    <property type="component" value="Chromosome"/>
</dbReference>
<dbReference type="RefSeq" id="WP_094059751.1">
    <property type="nucleotide sequence ID" value="NZ_CP022530.1"/>
</dbReference>
<dbReference type="PROSITE" id="PS51257">
    <property type="entry name" value="PROKAR_LIPOPROTEIN"/>
    <property type="match status" value="1"/>
</dbReference>
<dbReference type="EMBL" id="CP022530">
    <property type="protein sequence ID" value="ASP38561.1"/>
    <property type="molecule type" value="Genomic_DNA"/>
</dbReference>
<evidence type="ECO:0000256" key="1">
    <source>
        <dbReference type="SAM" id="SignalP"/>
    </source>
</evidence>
<protein>
    <recommendedName>
        <fullName evidence="4">SGNH hydrolase-type esterase domain-containing protein</fullName>
    </recommendedName>
</protein>
<feature type="chain" id="PRO_5012623569" description="SGNH hydrolase-type esterase domain-containing protein" evidence="1">
    <location>
        <begin position="19"/>
        <end position="238"/>
    </location>
</feature>
<dbReference type="SUPFAM" id="SSF52266">
    <property type="entry name" value="SGNH hydrolase"/>
    <property type="match status" value="1"/>
</dbReference>
<dbReference type="InterPro" id="IPR036514">
    <property type="entry name" value="SGNH_hydro_sf"/>
</dbReference>
<evidence type="ECO:0008006" key="4">
    <source>
        <dbReference type="Google" id="ProtNLM"/>
    </source>
</evidence>
<evidence type="ECO:0000313" key="2">
    <source>
        <dbReference type="EMBL" id="ASP38561.1"/>
    </source>
</evidence>
<name>A0A222FJG9_9GAMM</name>
<accession>A0A222FJG9</accession>
<keyword evidence="3" id="KW-1185">Reference proteome</keyword>
<proteinExistence type="predicted"/>
<sequence>MKLLKLLTFTLTAGLLTACGGGSVVPDADNDQVITLGDSIFDLSNELQLNLEDYAGETFRKYTRSGAELEGGLVAPSVIEQYAQARSDNADIDTVVMNGGGNDILIPVLAMFDPYNCKTQWYQFGRLSTRCKNFIDDLYVDGVNLLNDMAGDNVEHVVYLGYYYTKNGVFPLDSLEEAVDYGNATLDRACANAVLDCQFVDPRASINDRDIILDGIHPASSGSKKLADLIWPVLQPLL</sequence>
<dbReference type="KEGG" id="bsan:CHH28_07680"/>
<dbReference type="AlphaFoldDB" id="A0A222FJG9"/>
<dbReference type="Gene3D" id="3.40.50.1110">
    <property type="entry name" value="SGNH hydrolase"/>
    <property type="match status" value="1"/>
</dbReference>
<gene>
    <name evidence="2" type="ORF">CHH28_07680</name>
</gene>